<sequence length="279" mass="33094">MDRKQLIMEKAIELFAARGFDATSVQQITDHCGISKGAFYLSFKSKDELINEIIDYFMKRFTTGVDRVVKESTEPERKLFNLYLYLFTEFQRHSDFANMFVKDRLHTLNEDLLIKIHRYDQLMNHSILHLLRECYGTKIEKTKYELLYNIKGLLDIYSHIIFTYHMPIDANHLADVLVERTHLLANYSQKVFINEVMFRNFNEKMNFEIKNVQQSIDSEIKYLLDILTNPLEVESVEILNKELQKSKPSHAIIKGMLENIKSNDQCHWLIYLVQSHLEM</sequence>
<name>A0ABX0A4C8_9BACI</name>
<evidence type="ECO:0000256" key="3">
    <source>
        <dbReference type="PROSITE-ProRule" id="PRU00335"/>
    </source>
</evidence>
<dbReference type="Proteomes" id="UP000743899">
    <property type="component" value="Unassembled WGS sequence"/>
</dbReference>
<proteinExistence type="predicted"/>
<reference evidence="5 6" key="1">
    <citation type="submission" date="2020-01" db="EMBL/GenBank/DDBJ databases">
        <title>A novel Bacillus sp. from Pasinler.</title>
        <authorList>
            <person name="Adiguzel A."/>
            <person name="Ay H."/>
            <person name="Baltaci M.O."/>
        </authorList>
    </citation>
    <scope>NUCLEOTIDE SEQUENCE [LARGE SCALE GENOMIC DNA]</scope>
    <source>
        <strain evidence="5 6">P1</strain>
    </source>
</reference>
<evidence type="ECO:0000256" key="2">
    <source>
        <dbReference type="ARBA" id="ARBA00023125"/>
    </source>
</evidence>
<dbReference type="Gene3D" id="1.10.357.10">
    <property type="entry name" value="Tetracycline Repressor, domain 2"/>
    <property type="match status" value="1"/>
</dbReference>
<evidence type="ECO:0000313" key="6">
    <source>
        <dbReference type="Proteomes" id="UP000743899"/>
    </source>
</evidence>
<dbReference type="PANTHER" id="PTHR43479:SF22">
    <property type="entry name" value="TRANSCRIPTIONAL REGULATOR, TETR FAMILY"/>
    <property type="match status" value="1"/>
</dbReference>
<accession>A0ABX0A4C8</accession>
<keyword evidence="1" id="KW-0678">Repressor</keyword>
<keyword evidence="2 3" id="KW-0238">DNA-binding</keyword>
<dbReference type="PRINTS" id="PR00455">
    <property type="entry name" value="HTHTETR"/>
</dbReference>
<evidence type="ECO:0000256" key="1">
    <source>
        <dbReference type="ARBA" id="ARBA00022491"/>
    </source>
</evidence>
<protein>
    <submittedName>
        <fullName evidence="5">TetR/AcrR family transcriptional regulator</fullName>
    </submittedName>
</protein>
<dbReference type="PROSITE" id="PS50977">
    <property type="entry name" value="HTH_TETR_2"/>
    <property type="match status" value="1"/>
</dbReference>
<keyword evidence="6" id="KW-1185">Reference proteome</keyword>
<evidence type="ECO:0000313" key="5">
    <source>
        <dbReference type="EMBL" id="NCU17394.1"/>
    </source>
</evidence>
<feature type="DNA-binding region" description="H-T-H motif" evidence="3">
    <location>
        <begin position="24"/>
        <end position="43"/>
    </location>
</feature>
<organism evidence="5 6">
    <name type="scientific">Pallidibacillus pasinlerensis</name>
    <dbReference type="NCBI Taxonomy" id="2703818"/>
    <lineage>
        <taxon>Bacteria</taxon>
        <taxon>Bacillati</taxon>
        <taxon>Bacillota</taxon>
        <taxon>Bacilli</taxon>
        <taxon>Bacillales</taxon>
        <taxon>Bacillaceae</taxon>
        <taxon>Pallidibacillus</taxon>
    </lineage>
</organism>
<dbReference type="Gene3D" id="1.10.10.60">
    <property type="entry name" value="Homeodomain-like"/>
    <property type="match status" value="1"/>
</dbReference>
<dbReference type="InterPro" id="IPR050624">
    <property type="entry name" value="HTH-type_Tx_Regulator"/>
</dbReference>
<dbReference type="SUPFAM" id="SSF46689">
    <property type="entry name" value="Homeodomain-like"/>
    <property type="match status" value="1"/>
</dbReference>
<evidence type="ECO:0000259" key="4">
    <source>
        <dbReference type="PROSITE" id="PS50977"/>
    </source>
</evidence>
<dbReference type="InterPro" id="IPR001647">
    <property type="entry name" value="HTH_TetR"/>
</dbReference>
<dbReference type="PANTHER" id="PTHR43479">
    <property type="entry name" value="ACREF/ENVCD OPERON REPRESSOR-RELATED"/>
    <property type="match status" value="1"/>
</dbReference>
<dbReference type="RefSeq" id="WP_161920228.1">
    <property type="nucleotide sequence ID" value="NZ_JAACYS010000021.1"/>
</dbReference>
<dbReference type="Pfam" id="PF00440">
    <property type="entry name" value="TetR_N"/>
    <property type="match status" value="1"/>
</dbReference>
<dbReference type="InterPro" id="IPR009057">
    <property type="entry name" value="Homeodomain-like_sf"/>
</dbReference>
<feature type="domain" description="HTH tetR-type" evidence="4">
    <location>
        <begin position="1"/>
        <end position="61"/>
    </location>
</feature>
<dbReference type="EMBL" id="JAACYS010000021">
    <property type="protein sequence ID" value="NCU17394.1"/>
    <property type="molecule type" value="Genomic_DNA"/>
</dbReference>
<comment type="caution">
    <text evidence="5">The sequence shown here is derived from an EMBL/GenBank/DDBJ whole genome shotgun (WGS) entry which is preliminary data.</text>
</comment>
<gene>
    <name evidence="5" type="ORF">GW534_06365</name>
</gene>